<proteinExistence type="predicted"/>
<feature type="chain" id="PRO_5025397993" description="Amino acid permease/ SLC12A domain-containing protein" evidence="2">
    <location>
        <begin position="17"/>
        <end position="58"/>
    </location>
</feature>
<keyword evidence="1" id="KW-0812">Transmembrane</keyword>
<feature type="signal peptide" evidence="2">
    <location>
        <begin position="1"/>
        <end position="16"/>
    </location>
</feature>
<evidence type="ECO:0008006" key="5">
    <source>
        <dbReference type="Google" id="ProtNLM"/>
    </source>
</evidence>
<dbReference type="Proteomes" id="UP000800040">
    <property type="component" value="Unassembled WGS sequence"/>
</dbReference>
<evidence type="ECO:0000256" key="2">
    <source>
        <dbReference type="SAM" id="SignalP"/>
    </source>
</evidence>
<keyword evidence="2" id="KW-0732">Signal</keyword>
<reference evidence="3" key="1">
    <citation type="submission" date="2020-01" db="EMBL/GenBank/DDBJ databases">
        <authorList>
            <consortium name="DOE Joint Genome Institute"/>
            <person name="Haridas S."/>
            <person name="Albert R."/>
            <person name="Binder M."/>
            <person name="Bloem J."/>
            <person name="Labutti K."/>
            <person name="Salamov A."/>
            <person name="Andreopoulos B."/>
            <person name="Baker S.E."/>
            <person name="Barry K."/>
            <person name="Bills G."/>
            <person name="Bluhm B.H."/>
            <person name="Cannon C."/>
            <person name="Castanera R."/>
            <person name="Culley D.E."/>
            <person name="Daum C."/>
            <person name="Ezra D."/>
            <person name="Gonzalez J.B."/>
            <person name="Henrissat B."/>
            <person name="Kuo A."/>
            <person name="Liang C."/>
            <person name="Lipzen A."/>
            <person name="Lutzoni F."/>
            <person name="Magnuson J."/>
            <person name="Mondo S."/>
            <person name="Nolan M."/>
            <person name="Ohm R."/>
            <person name="Pangilinan J."/>
            <person name="Park H.-J."/>
            <person name="Ramirez L."/>
            <person name="Alfaro M."/>
            <person name="Sun H."/>
            <person name="Tritt A."/>
            <person name="Yoshinaga Y."/>
            <person name="Zwiers L.-H."/>
            <person name="Turgeon B.G."/>
            <person name="Goodwin S.B."/>
            <person name="Spatafora J.W."/>
            <person name="Crous P.W."/>
            <person name="Grigoriev I.V."/>
        </authorList>
    </citation>
    <scope>NUCLEOTIDE SEQUENCE</scope>
    <source>
        <strain evidence="3">P77</strain>
    </source>
</reference>
<dbReference type="AlphaFoldDB" id="A0A6A5KKK1"/>
<organism evidence="3 4">
    <name type="scientific">Decorospora gaudefroyi</name>
    <dbReference type="NCBI Taxonomy" id="184978"/>
    <lineage>
        <taxon>Eukaryota</taxon>
        <taxon>Fungi</taxon>
        <taxon>Dikarya</taxon>
        <taxon>Ascomycota</taxon>
        <taxon>Pezizomycotina</taxon>
        <taxon>Dothideomycetes</taxon>
        <taxon>Pleosporomycetidae</taxon>
        <taxon>Pleosporales</taxon>
        <taxon>Pleosporineae</taxon>
        <taxon>Pleosporaceae</taxon>
        <taxon>Decorospora</taxon>
    </lineage>
</organism>
<evidence type="ECO:0000313" key="4">
    <source>
        <dbReference type="Proteomes" id="UP000800040"/>
    </source>
</evidence>
<evidence type="ECO:0000256" key="1">
    <source>
        <dbReference type="SAM" id="Phobius"/>
    </source>
</evidence>
<keyword evidence="4" id="KW-1185">Reference proteome</keyword>
<evidence type="ECO:0000313" key="3">
    <source>
        <dbReference type="EMBL" id="KAF1836630.1"/>
    </source>
</evidence>
<gene>
    <name evidence="3" type="ORF">BDW02DRAFT_566899</name>
</gene>
<sequence>MLTLLLLWLFGSIVVGYYEGVSEVGHVKLAKLCRGILGAVPPIVQFILFLFPPMYQDF</sequence>
<protein>
    <recommendedName>
        <fullName evidence="5">Amino acid permease/ SLC12A domain-containing protein</fullName>
    </recommendedName>
</protein>
<dbReference type="EMBL" id="ML975271">
    <property type="protein sequence ID" value="KAF1836630.1"/>
    <property type="molecule type" value="Genomic_DNA"/>
</dbReference>
<accession>A0A6A5KKK1</accession>
<feature type="transmembrane region" description="Helical" evidence="1">
    <location>
        <begin position="32"/>
        <end position="51"/>
    </location>
</feature>
<keyword evidence="1" id="KW-0472">Membrane</keyword>
<name>A0A6A5KKK1_9PLEO</name>
<keyword evidence="1" id="KW-1133">Transmembrane helix</keyword>
<dbReference type="OrthoDB" id="3687129at2759"/>